<comment type="caution">
    <text evidence="3">The sequence shown here is derived from an EMBL/GenBank/DDBJ whole genome shotgun (WGS) entry which is preliminary data.</text>
</comment>
<protein>
    <recommendedName>
        <fullName evidence="2">Calcineurin-like phosphoesterase domain-containing protein</fullName>
    </recommendedName>
</protein>
<accession>A0ABN8FHE4</accession>
<evidence type="ECO:0000259" key="2">
    <source>
        <dbReference type="Pfam" id="PF00149"/>
    </source>
</evidence>
<gene>
    <name evidence="3" type="ORF">PAECIP111894_03606</name>
</gene>
<evidence type="ECO:0000313" key="4">
    <source>
        <dbReference type="Proteomes" id="UP000838749"/>
    </source>
</evidence>
<dbReference type="CDD" id="cd00838">
    <property type="entry name" value="MPP_superfamily"/>
    <property type="match status" value="1"/>
</dbReference>
<proteinExistence type="predicted"/>
<dbReference type="SUPFAM" id="SSF56300">
    <property type="entry name" value="Metallo-dependent phosphatases"/>
    <property type="match status" value="1"/>
</dbReference>
<keyword evidence="4" id="KW-1185">Reference proteome</keyword>
<dbReference type="Proteomes" id="UP000838749">
    <property type="component" value="Unassembled WGS sequence"/>
</dbReference>
<dbReference type="InterPro" id="IPR004843">
    <property type="entry name" value="Calcineurin-like_PHP"/>
</dbReference>
<organism evidence="3 4">
    <name type="scientific">Paenibacillus pseudetheri</name>
    <dbReference type="NCBI Taxonomy" id="2897682"/>
    <lineage>
        <taxon>Bacteria</taxon>
        <taxon>Bacillati</taxon>
        <taxon>Bacillota</taxon>
        <taxon>Bacilli</taxon>
        <taxon>Bacillales</taxon>
        <taxon>Paenibacillaceae</taxon>
        <taxon>Paenibacillus</taxon>
    </lineage>
</organism>
<feature type="region of interest" description="Disordered" evidence="1">
    <location>
        <begin position="1"/>
        <end position="20"/>
    </location>
</feature>
<dbReference type="EMBL" id="CAKMAB010000020">
    <property type="protein sequence ID" value="CAH1057448.1"/>
    <property type="molecule type" value="Genomic_DNA"/>
</dbReference>
<feature type="compositionally biased region" description="Basic residues" evidence="1">
    <location>
        <begin position="1"/>
        <end position="13"/>
    </location>
</feature>
<evidence type="ECO:0000256" key="1">
    <source>
        <dbReference type="SAM" id="MobiDB-lite"/>
    </source>
</evidence>
<evidence type="ECO:0000313" key="3">
    <source>
        <dbReference type="EMBL" id="CAH1057448.1"/>
    </source>
</evidence>
<sequence>MRRQVGPTKKRSLASKLQPKPSPMLKAKAHIVNFAVIGDSHVGYGNSSSIFRNLLPKAVGSGNKRFVIFGGDNTQAGANHGNNANAYYKDFKDTVTSTLGSIPYKASIGNWEASTQSLFTQYLGAVEGQMNFPGTQGKVKYVWLNCAMGQFSPGSINLLKNLDDQYYYIIDFHWPLKVSGITVDPSHVLSTSETNNFFSSIPTKVRDKILAIFTHHGHLFYQKLSNIYPGYNKTKFFVCGCSGDYKCKPSGDRGYYNATLTINGSVFNVDAFKVTVT</sequence>
<dbReference type="RefSeq" id="WP_234536559.1">
    <property type="nucleotide sequence ID" value="NZ_CAKMAB010000020.1"/>
</dbReference>
<feature type="domain" description="Calcineurin-like phosphoesterase" evidence="2">
    <location>
        <begin position="33"/>
        <end position="153"/>
    </location>
</feature>
<dbReference type="Pfam" id="PF00149">
    <property type="entry name" value="Metallophos"/>
    <property type="match status" value="1"/>
</dbReference>
<name>A0ABN8FHE4_9BACL</name>
<dbReference type="InterPro" id="IPR029052">
    <property type="entry name" value="Metallo-depent_PP-like"/>
</dbReference>
<reference evidence="3" key="1">
    <citation type="submission" date="2021-12" db="EMBL/GenBank/DDBJ databases">
        <authorList>
            <person name="Criscuolo A."/>
        </authorList>
    </citation>
    <scope>NUCLEOTIDE SEQUENCE</scope>
    <source>
        <strain evidence="3">CIP111894</strain>
    </source>
</reference>